<dbReference type="GeneID" id="62147850"/>
<dbReference type="Proteomes" id="UP000710849">
    <property type="component" value="Unassembled WGS sequence"/>
</dbReference>
<keyword evidence="1" id="KW-0472">Membrane</keyword>
<keyword evidence="1" id="KW-0812">Transmembrane</keyword>
<reference evidence="2 3" key="1">
    <citation type="journal article" date="2020" name="Genome Biol. Evol.">
        <title>Comparative genomics of Sclerotiniaceae.</title>
        <authorList>
            <person name="Valero Jimenez C.A."/>
            <person name="Steentjes M."/>
            <person name="Scholten O.E."/>
            <person name="Van Kan J.A.L."/>
        </authorList>
    </citation>
    <scope>NUCLEOTIDE SEQUENCE [LARGE SCALE GENOMIC DNA]</scope>
    <source>
        <strain evidence="2 3">MUCL 94</strain>
    </source>
</reference>
<gene>
    <name evidence="2" type="ORF">EAE97_004261</name>
</gene>
<evidence type="ECO:0000313" key="3">
    <source>
        <dbReference type="Proteomes" id="UP000710849"/>
    </source>
</evidence>
<keyword evidence="3" id="KW-1185">Reference proteome</keyword>
<dbReference type="RefSeq" id="XP_038734217.1">
    <property type="nucleotide sequence ID" value="XM_038874773.1"/>
</dbReference>
<dbReference type="EMBL" id="RCSW01000007">
    <property type="protein sequence ID" value="KAF7947012.1"/>
    <property type="molecule type" value="Genomic_DNA"/>
</dbReference>
<sequence>MHNGGQASVIDLTARVTKPAVGVPQSFLLQANGKEPQSQVSILIDESVHMANEFRQILRALVTFGFIAYGKASLLFILSGKQSRKFGMEQDSCWALIRAMKLEDVTVDYKLPMDEIKPLFSVKKGQSASGLKWINIVDGLLISVGMFVDSQIGLASQSMLPRISLDNAIKVTVQPP</sequence>
<proteinExistence type="predicted"/>
<evidence type="ECO:0000313" key="2">
    <source>
        <dbReference type="EMBL" id="KAF7947012.1"/>
    </source>
</evidence>
<keyword evidence="1" id="KW-1133">Transmembrane helix</keyword>
<protein>
    <submittedName>
        <fullName evidence="2">Uncharacterized protein</fullName>
    </submittedName>
</protein>
<dbReference type="AlphaFoldDB" id="A0A9P5M3Y0"/>
<accession>A0A9P5M3Y0</accession>
<comment type="caution">
    <text evidence="2">The sequence shown here is derived from an EMBL/GenBank/DDBJ whole genome shotgun (WGS) entry which is preliminary data.</text>
</comment>
<feature type="transmembrane region" description="Helical" evidence="1">
    <location>
        <begin position="57"/>
        <end position="78"/>
    </location>
</feature>
<organism evidence="2 3">
    <name type="scientific">Botrytis byssoidea</name>
    <dbReference type="NCBI Taxonomy" id="139641"/>
    <lineage>
        <taxon>Eukaryota</taxon>
        <taxon>Fungi</taxon>
        <taxon>Dikarya</taxon>
        <taxon>Ascomycota</taxon>
        <taxon>Pezizomycotina</taxon>
        <taxon>Leotiomycetes</taxon>
        <taxon>Helotiales</taxon>
        <taxon>Sclerotiniaceae</taxon>
        <taxon>Botrytis</taxon>
    </lineage>
</organism>
<evidence type="ECO:0000256" key="1">
    <source>
        <dbReference type="SAM" id="Phobius"/>
    </source>
</evidence>
<name>A0A9P5M3Y0_9HELO</name>